<reference evidence="1 2" key="1">
    <citation type="journal article" date="2008" name="J. Biotechnol.">
        <title>The genome of Xanthomonas campestris pv. campestris B100 and its use for the reconstruction of metabolic pathways involved in xanthan biosynthesis.</title>
        <authorList>
            <person name="Vorholter F.J."/>
            <person name="Schneiker S."/>
            <person name="Goesmann A."/>
            <person name="Krause L."/>
            <person name="Bekel T."/>
            <person name="Kaiser O."/>
            <person name="Linke B."/>
            <person name="Patschkowski T."/>
            <person name="Ruckert C."/>
            <person name="Schmid J."/>
            <person name="Sidhu V.K."/>
            <person name="Sieber V."/>
            <person name="Tauch A."/>
            <person name="Watt S.A."/>
            <person name="Weisshaar B."/>
            <person name="Becker A."/>
            <person name="Niehaus K."/>
            <person name="Puhler A."/>
        </authorList>
    </citation>
    <scope>NUCLEOTIDE SEQUENCE [LARGE SCALE GENOMIC DNA]</scope>
    <source>
        <strain evidence="1 2">B100</strain>
    </source>
</reference>
<protein>
    <submittedName>
        <fullName evidence="1">Uncharacterized protein</fullName>
    </submittedName>
</protein>
<evidence type="ECO:0000313" key="1">
    <source>
        <dbReference type="EMBL" id="CAP49766.1"/>
    </source>
</evidence>
<proteinExistence type="predicted"/>
<gene>
    <name evidence="1" type="ORF">XCCB100_0435</name>
</gene>
<accession>B0RMT1</accession>
<dbReference type="EMBL" id="AM920689">
    <property type="protein sequence ID" value="CAP49766.1"/>
    <property type="molecule type" value="Genomic_DNA"/>
</dbReference>
<name>B0RMT1_XANCB</name>
<dbReference type="Proteomes" id="UP000001188">
    <property type="component" value="Chromosome"/>
</dbReference>
<evidence type="ECO:0000313" key="2">
    <source>
        <dbReference type="Proteomes" id="UP000001188"/>
    </source>
</evidence>
<organism evidence="1 2">
    <name type="scientific">Xanthomonas campestris pv. campestris (strain B100)</name>
    <dbReference type="NCBI Taxonomy" id="509169"/>
    <lineage>
        <taxon>Bacteria</taxon>
        <taxon>Pseudomonadati</taxon>
        <taxon>Pseudomonadota</taxon>
        <taxon>Gammaproteobacteria</taxon>
        <taxon>Lysobacterales</taxon>
        <taxon>Lysobacteraceae</taxon>
        <taxon>Xanthomonas</taxon>
    </lineage>
</organism>
<dbReference type="AlphaFoldDB" id="B0RMT1"/>
<sequence>MCSVRGGKRRARTARFARRVLGFHAKCDTGMTDYAATKLTEMFVEGPDVVLRPLCALLCQLGCFISETHVDAGRLRTLRYAGVLARFCPL</sequence>
<dbReference type="KEGG" id="xca:xcc-b100_0435"/>
<dbReference type="HOGENOM" id="CLU_2440058_0_0_6"/>